<dbReference type="Gene3D" id="3.40.50.1000">
    <property type="entry name" value="HAD superfamily/HAD-like"/>
    <property type="match status" value="1"/>
</dbReference>
<dbReference type="Gene3D" id="1.10.150.240">
    <property type="entry name" value="Putative phosphatase, domain 2"/>
    <property type="match status" value="1"/>
</dbReference>
<proteinExistence type="predicted"/>
<accession>A0A1H3EAA6</accession>
<dbReference type="InterPro" id="IPR041492">
    <property type="entry name" value="HAD_2"/>
</dbReference>
<evidence type="ECO:0000313" key="1">
    <source>
        <dbReference type="EMBL" id="SDX74829.1"/>
    </source>
</evidence>
<keyword evidence="2" id="KW-1185">Reference proteome</keyword>
<name>A0A1H3EAA6_EUBBA</name>
<dbReference type="InterPro" id="IPR023198">
    <property type="entry name" value="PGP-like_dom2"/>
</dbReference>
<dbReference type="STRING" id="1528.SAMN04488579_106141"/>
<dbReference type="Proteomes" id="UP000199652">
    <property type="component" value="Unassembled WGS sequence"/>
</dbReference>
<dbReference type="OrthoDB" id="9796026at2"/>
<dbReference type="CDD" id="cd01427">
    <property type="entry name" value="HAD_like"/>
    <property type="match status" value="1"/>
</dbReference>
<dbReference type="Pfam" id="PF13419">
    <property type="entry name" value="HAD_2"/>
    <property type="match status" value="1"/>
</dbReference>
<sequence>MDPLKNWKKQHDYLLCIDSDGTVMDTMDIKHQRCFGPCMIQCWNLEEWAVAIQAHWDRVNLYTVTRGINRFKGLAEALSWVDGHCRSIEGIGDLVAWVNTTEELSGQSLTEAINVGPDKAILKQALTWHNAVNQCIDNLPEEACAPFVGVGQALEEARAFCDIAVVSSANGKAVIDEWTRYGFMPFVDLLLTQEVGKKADCIAALLTKGYEQNHILVLGDAEGDLKAAQSNGVLFYPIQVRNEKESWERFSRECFEPFLNLEYAGALQETQIKAFYNNLSKN</sequence>
<evidence type="ECO:0000313" key="2">
    <source>
        <dbReference type="Proteomes" id="UP000199652"/>
    </source>
</evidence>
<evidence type="ECO:0008006" key="3">
    <source>
        <dbReference type="Google" id="ProtNLM"/>
    </source>
</evidence>
<dbReference type="EMBL" id="FNOU01000006">
    <property type="protein sequence ID" value="SDX74829.1"/>
    <property type="molecule type" value="Genomic_DNA"/>
</dbReference>
<organism evidence="1 2">
    <name type="scientific">Eubacterium barkeri</name>
    <name type="common">Clostridium barkeri</name>
    <dbReference type="NCBI Taxonomy" id="1528"/>
    <lineage>
        <taxon>Bacteria</taxon>
        <taxon>Bacillati</taxon>
        <taxon>Bacillota</taxon>
        <taxon>Clostridia</taxon>
        <taxon>Eubacteriales</taxon>
        <taxon>Eubacteriaceae</taxon>
        <taxon>Eubacterium</taxon>
    </lineage>
</organism>
<gene>
    <name evidence="1" type="ORF">SAMN04488579_106141</name>
</gene>
<dbReference type="InterPro" id="IPR023214">
    <property type="entry name" value="HAD_sf"/>
</dbReference>
<dbReference type="RefSeq" id="WP_090244298.1">
    <property type="nucleotide sequence ID" value="NZ_FNOU01000006.1"/>
</dbReference>
<dbReference type="SUPFAM" id="SSF56784">
    <property type="entry name" value="HAD-like"/>
    <property type="match status" value="1"/>
</dbReference>
<dbReference type="InterPro" id="IPR036412">
    <property type="entry name" value="HAD-like_sf"/>
</dbReference>
<protein>
    <recommendedName>
        <fullName evidence="3">Phosphoglycolate phosphatase, HAD superfamily</fullName>
    </recommendedName>
</protein>
<reference evidence="2" key="1">
    <citation type="submission" date="2016-10" db="EMBL/GenBank/DDBJ databases">
        <authorList>
            <person name="Varghese N."/>
            <person name="Submissions S."/>
        </authorList>
    </citation>
    <scope>NUCLEOTIDE SEQUENCE [LARGE SCALE GENOMIC DNA]</scope>
    <source>
        <strain evidence="2">VPI 5359</strain>
    </source>
</reference>
<dbReference type="AlphaFoldDB" id="A0A1H3EAA6"/>